<proteinExistence type="predicted"/>
<evidence type="ECO:0000313" key="2">
    <source>
        <dbReference type="EMBL" id="QDT88745.1"/>
    </source>
</evidence>
<sequence length="181" mass="20107">MKKEEFAYIGCRLLALFYGVKVLFDLIPFVTMWISWKTNLVPFSQAPEGMIYLQMVYVQLIPLGLNLILACTLWFAANQIVKFILSGDFAVDGGSLTARQVQTVAFAAVGVLILGFTLPDIGATLFRIVEEKKFDNSAPITLDLKVQILLLGLRMLIGMFLMIGSNGLSELLTRLRSPKLT</sequence>
<reference evidence="2 3" key="1">
    <citation type="submission" date="2019-02" db="EMBL/GenBank/DDBJ databases">
        <title>Deep-cultivation of Planctomycetes and their phenomic and genomic characterization uncovers novel biology.</title>
        <authorList>
            <person name="Wiegand S."/>
            <person name="Jogler M."/>
            <person name="Boedeker C."/>
            <person name="Pinto D."/>
            <person name="Vollmers J."/>
            <person name="Rivas-Marin E."/>
            <person name="Kohn T."/>
            <person name="Peeters S.H."/>
            <person name="Heuer A."/>
            <person name="Rast P."/>
            <person name="Oberbeckmann S."/>
            <person name="Bunk B."/>
            <person name="Jeske O."/>
            <person name="Meyerdierks A."/>
            <person name="Storesund J.E."/>
            <person name="Kallscheuer N."/>
            <person name="Luecker S."/>
            <person name="Lage O.M."/>
            <person name="Pohl T."/>
            <person name="Merkel B.J."/>
            <person name="Hornburger P."/>
            <person name="Mueller R.-W."/>
            <person name="Bruemmer F."/>
            <person name="Labrenz M."/>
            <person name="Spormann A.M."/>
            <person name="Op den Camp H."/>
            <person name="Overmann J."/>
            <person name="Amann R."/>
            <person name="Jetten M.S.M."/>
            <person name="Mascher T."/>
            <person name="Medema M.H."/>
            <person name="Devos D.P."/>
            <person name="Kaster A.-K."/>
            <person name="Ovreas L."/>
            <person name="Rohde M."/>
            <person name="Galperin M.Y."/>
            <person name="Jogler C."/>
        </authorList>
    </citation>
    <scope>NUCLEOTIDE SEQUENCE [LARGE SCALE GENOMIC DNA]</scope>
    <source>
        <strain evidence="2 3">Pan161</strain>
    </source>
</reference>
<feature type="transmembrane region" description="Helical" evidence="1">
    <location>
        <begin position="148"/>
        <end position="169"/>
    </location>
</feature>
<keyword evidence="1" id="KW-0812">Transmembrane</keyword>
<dbReference type="EMBL" id="CP036343">
    <property type="protein sequence ID" value="QDT88745.1"/>
    <property type="molecule type" value="Genomic_DNA"/>
</dbReference>
<accession>A0A517V6W9</accession>
<name>A0A517V6W9_9PLAN</name>
<dbReference type="OrthoDB" id="274617at2"/>
<evidence type="ECO:0000256" key="1">
    <source>
        <dbReference type="SAM" id="Phobius"/>
    </source>
</evidence>
<keyword evidence="1" id="KW-1133">Transmembrane helix</keyword>
<dbReference type="KEGG" id="gax:Pan161_03630"/>
<organism evidence="2 3">
    <name type="scientific">Gimesia algae</name>
    <dbReference type="NCBI Taxonomy" id="2527971"/>
    <lineage>
        <taxon>Bacteria</taxon>
        <taxon>Pseudomonadati</taxon>
        <taxon>Planctomycetota</taxon>
        <taxon>Planctomycetia</taxon>
        <taxon>Planctomycetales</taxon>
        <taxon>Planctomycetaceae</taxon>
        <taxon>Gimesia</taxon>
    </lineage>
</organism>
<dbReference type="Proteomes" id="UP000316855">
    <property type="component" value="Chromosome"/>
</dbReference>
<gene>
    <name evidence="2" type="ORF">Pan161_03630</name>
</gene>
<feature type="transmembrane region" description="Helical" evidence="1">
    <location>
        <begin position="56"/>
        <end position="77"/>
    </location>
</feature>
<evidence type="ECO:0000313" key="3">
    <source>
        <dbReference type="Proteomes" id="UP000316855"/>
    </source>
</evidence>
<protein>
    <submittedName>
        <fullName evidence="2">Uncharacterized protein</fullName>
    </submittedName>
</protein>
<dbReference type="AlphaFoldDB" id="A0A517V6W9"/>
<keyword evidence="1" id="KW-0472">Membrane</keyword>
<keyword evidence="3" id="KW-1185">Reference proteome</keyword>
<feature type="transmembrane region" description="Helical" evidence="1">
    <location>
        <begin position="104"/>
        <end position="128"/>
    </location>
</feature>
<dbReference type="RefSeq" id="WP_145223890.1">
    <property type="nucleotide sequence ID" value="NZ_CP036343.1"/>
</dbReference>
<feature type="transmembrane region" description="Helical" evidence="1">
    <location>
        <begin position="12"/>
        <end position="36"/>
    </location>
</feature>